<dbReference type="InterPro" id="IPR045018">
    <property type="entry name" value="Azg-like"/>
</dbReference>
<evidence type="ECO:0000256" key="8">
    <source>
        <dbReference type="PIRNR" id="PIRNR005353"/>
    </source>
</evidence>
<feature type="transmembrane region" description="Helical" evidence="9">
    <location>
        <begin position="101"/>
        <end position="117"/>
    </location>
</feature>
<dbReference type="AlphaFoldDB" id="A0A7C6EHE2"/>
<evidence type="ECO:0000256" key="9">
    <source>
        <dbReference type="SAM" id="Phobius"/>
    </source>
</evidence>
<comment type="similarity">
    <text evidence="2 8">Belongs to the nucleobase:cation symporter-2 (NCS2) (TC 2.A.40) family. Azg-like subfamily.</text>
</comment>
<comment type="caution">
    <text evidence="10">The sequence shown here is derived from an EMBL/GenBank/DDBJ whole genome shotgun (WGS) entry which is preliminary data.</text>
</comment>
<feature type="transmembrane region" description="Helical" evidence="9">
    <location>
        <begin position="129"/>
        <end position="148"/>
    </location>
</feature>
<gene>
    <name evidence="10" type="ORF">ENV70_06390</name>
</gene>
<protein>
    <submittedName>
        <fullName evidence="10">NCS2 family permease</fullName>
    </submittedName>
</protein>
<keyword evidence="7 8" id="KW-0472">Membrane</keyword>
<evidence type="ECO:0000256" key="5">
    <source>
        <dbReference type="ARBA" id="ARBA00022692"/>
    </source>
</evidence>
<evidence type="ECO:0000256" key="3">
    <source>
        <dbReference type="ARBA" id="ARBA00022448"/>
    </source>
</evidence>
<keyword evidence="6 8" id="KW-1133">Transmembrane helix</keyword>
<feature type="transmembrane region" description="Helical" evidence="9">
    <location>
        <begin position="330"/>
        <end position="359"/>
    </location>
</feature>
<feature type="transmembrane region" description="Helical" evidence="9">
    <location>
        <begin position="49"/>
        <end position="68"/>
    </location>
</feature>
<feature type="transmembrane region" description="Helical" evidence="9">
    <location>
        <begin position="172"/>
        <end position="191"/>
    </location>
</feature>
<comment type="subcellular location">
    <subcellularLocation>
        <location evidence="1 8">Cell membrane</location>
        <topology evidence="1 8">Multi-pass membrane protein</topology>
    </subcellularLocation>
</comment>
<proteinExistence type="inferred from homology"/>
<evidence type="ECO:0000256" key="4">
    <source>
        <dbReference type="ARBA" id="ARBA00022475"/>
    </source>
</evidence>
<feature type="transmembrane region" description="Helical" evidence="9">
    <location>
        <begin position="235"/>
        <end position="255"/>
    </location>
</feature>
<evidence type="ECO:0000313" key="10">
    <source>
        <dbReference type="EMBL" id="HHS63220.1"/>
    </source>
</evidence>
<organism evidence="10">
    <name type="scientific">candidate division WOR-3 bacterium</name>
    <dbReference type="NCBI Taxonomy" id="2052148"/>
    <lineage>
        <taxon>Bacteria</taxon>
        <taxon>Bacteria division WOR-3</taxon>
    </lineage>
</organism>
<keyword evidence="3 8" id="KW-0813">Transport</keyword>
<feature type="transmembrane region" description="Helical" evidence="9">
    <location>
        <begin position="198"/>
        <end position="215"/>
    </location>
</feature>
<accession>A0A7C6EHE2</accession>
<feature type="transmembrane region" description="Helical" evidence="9">
    <location>
        <begin position="418"/>
        <end position="437"/>
    </location>
</feature>
<reference evidence="10" key="1">
    <citation type="journal article" date="2020" name="mSystems">
        <title>Genome- and Community-Level Interaction Insights into Carbon Utilization and Element Cycling Functions of Hydrothermarchaeota in Hydrothermal Sediment.</title>
        <authorList>
            <person name="Zhou Z."/>
            <person name="Liu Y."/>
            <person name="Xu W."/>
            <person name="Pan J."/>
            <person name="Luo Z.H."/>
            <person name="Li M."/>
        </authorList>
    </citation>
    <scope>NUCLEOTIDE SEQUENCE [LARGE SCALE GENOMIC DNA]</scope>
    <source>
        <strain evidence="10">SpSt-783</strain>
    </source>
</reference>
<name>A0A7C6EHE2_UNCW3</name>
<sequence>MFENLFKLKENNTNIKTEILAGITTFMTMAYIIAANPLILQAAGMDKGAVTLATCLVAGLISIAMGLLSNYPIALAPGMGLNAFFAYSICAGMGIDWRIGLGFFFIEGVIIVIITLTKLREIIIDSIPFTLKCAVSVGIGLFLAFIGFEQAGLITKDPVTFVKISPIASPDVYPRIILAIIVLVITTILLVKKIKGAILIGILLGTLLSFIPFFRTRGEVLQLLKPSLAPTFFKLDIIGALQWSFVTLIFTLLFVDFFDTAGTVIGLAVKAKFIDEKGRIPRIGRVLFADSLGPVVGALVGTSTVTSYIESAAGIEEGGRTGLTAVTTGILFLIAIFAAPLVGFIPSVAIAPALIIVGIMMMESVIKIDFSDYSEAVPAFITIASMPFTYSISNGISLGFLSYVLIKLFSGKGREVSVIMYILAVFFLIFFITSPVFKQ</sequence>
<evidence type="ECO:0000256" key="6">
    <source>
        <dbReference type="ARBA" id="ARBA00022989"/>
    </source>
</evidence>
<dbReference type="Pfam" id="PF00860">
    <property type="entry name" value="Xan_ur_permease"/>
    <property type="match status" value="1"/>
</dbReference>
<keyword evidence="4 8" id="KW-1003">Cell membrane</keyword>
<feature type="transmembrane region" description="Helical" evidence="9">
    <location>
        <begin position="20"/>
        <end position="43"/>
    </location>
</feature>
<dbReference type="PANTHER" id="PTHR43337">
    <property type="entry name" value="XANTHINE/URACIL PERMEASE C887.17-RELATED"/>
    <property type="match status" value="1"/>
</dbReference>
<evidence type="ECO:0000256" key="7">
    <source>
        <dbReference type="ARBA" id="ARBA00023136"/>
    </source>
</evidence>
<dbReference type="InterPro" id="IPR026033">
    <property type="entry name" value="Azg-like_bact_archaea"/>
</dbReference>
<dbReference type="GO" id="GO:0005886">
    <property type="term" value="C:plasma membrane"/>
    <property type="evidence" value="ECO:0007669"/>
    <property type="project" value="UniProtKB-SubCell"/>
</dbReference>
<evidence type="ECO:0000256" key="2">
    <source>
        <dbReference type="ARBA" id="ARBA00005697"/>
    </source>
</evidence>
<feature type="transmembrane region" description="Helical" evidence="9">
    <location>
        <begin position="379"/>
        <end position="406"/>
    </location>
</feature>
<dbReference type="EMBL" id="DTHJ01000133">
    <property type="protein sequence ID" value="HHS63220.1"/>
    <property type="molecule type" value="Genomic_DNA"/>
</dbReference>
<keyword evidence="5 8" id="KW-0812">Transmembrane</keyword>
<evidence type="ECO:0000256" key="1">
    <source>
        <dbReference type="ARBA" id="ARBA00004651"/>
    </source>
</evidence>
<dbReference type="GO" id="GO:0005345">
    <property type="term" value="F:purine nucleobase transmembrane transporter activity"/>
    <property type="evidence" value="ECO:0007669"/>
    <property type="project" value="TreeGrafter"/>
</dbReference>
<feature type="transmembrane region" description="Helical" evidence="9">
    <location>
        <begin position="75"/>
        <end position="95"/>
    </location>
</feature>
<dbReference type="PIRSF" id="PIRSF005353">
    <property type="entry name" value="PbuG"/>
    <property type="match status" value="1"/>
</dbReference>
<dbReference type="InterPro" id="IPR006043">
    <property type="entry name" value="NCS2"/>
</dbReference>
<dbReference type="PANTHER" id="PTHR43337:SF1">
    <property type="entry name" value="XANTHINE_URACIL PERMEASE C887.17-RELATED"/>
    <property type="match status" value="1"/>
</dbReference>